<proteinExistence type="predicted"/>
<sequence length="71" mass="8573">MERTTMNPKTKNNYEKERIYYEQAVDFDDSFGSVSFAALSDYFLHKQKNEKKYSSTLSYYWRRPTSLSSHR</sequence>
<evidence type="ECO:0000313" key="1">
    <source>
        <dbReference type="EMBL" id="MDD9780945.1"/>
    </source>
</evidence>
<comment type="caution">
    <text evidence="1">The sequence shown here is derived from an EMBL/GenBank/DDBJ whole genome shotgun (WGS) entry which is preliminary data.</text>
</comment>
<gene>
    <name evidence="1" type="ORF">PVE99_00345</name>
</gene>
<accession>A0ABD4WL56</accession>
<evidence type="ECO:0000313" key="2">
    <source>
        <dbReference type="Proteomes" id="UP001213771"/>
    </source>
</evidence>
<dbReference type="RefSeq" id="WP_156622835.1">
    <property type="nucleotide sequence ID" value="NZ_JARAOX010000034.1"/>
</dbReference>
<organism evidence="1 2">
    <name type="scientific">Priestia megaterium</name>
    <name type="common">Bacillus megaterium</name>
    <dbReference type="NCBI Taxonomy" id="1404"/>
    <lineage>
        <taxon>Bacteria</taxon>
        <taxon>Bacillati</taxon>
        <taxon>Bacillota</taxon>
        <taxon>Bacilli</taxon>
        <taxon>Bacillales</taxon>
        <taxon>Bacillaceae</taxon>
        <taxon>Priestia</taxon>
    </lineage>
</organism>
<reference evidence="1 2" key="1">
    <citation type="submission" date="2023-02" db="EMBL/GenBank/DDBJ databases">
        <authorList>
            <person name="Olszewska D."/>
        </authorList>
    </citation>
    <scope>NUCLEOTIDE SEQUENCE [LARGE SCALE GENOMIC DNA]</scope>
    <source>
        <strain evidence="1 2">FDU301</strain>
    </source>
</reference>
<dbReference type="EMBL" id="JARAOX010000034">
    <property type="protein sequence ID" value="MDD9780945.1"/>
    <property type="molecule type" value="Genomic_DNA"/>
</dbReference>
<name>A0ABD4WL56_PRIMG</name>
<dbReference type="AlphaFoldDB" id="A0ABD4WL56"/>
<protein>
    <submittedName>
        <fullName evidence="1">Uncharacterized protein</fullName>
    </submittedName>
</protein>
<dbReference type="Proteomes" id="UP001213771">
    <property type="component" value="Unassembled WGS sequence"/>
</dbReference>